<dbReference type="KEGG" id="rin:ACS15_3584"/>
<evidence type="ECO:0000313" key="3">
    <source>
        <dbReference type="Proteomes" id="UP000077927"/>
    </source>
</evidence>
<dbReference type="PATRIC" id="fig|190721.6.peg.3534"/>
<evidence type="ECO:0000313" key="1">
    <source>
        <dbReference type="EMBL" id="ANH73450.1"/>
    </source>
</evidence>
<accession>A0A192A124</accession>
<name>A0A192A124_9RALS</name>
<proteinExistence type="predicted"/>
<dbReference type="Proteomes" id="UP000078572">
    <property type="component" value="Chromosome 1"/>
</dbReference>
<keyword evidence="4" id="KW-1185">Reference proteome</keyword>
<reference evidence="2" key="2">
    <citation type="submission" date="2016-06" db="EMBL/GenBank/DDBJ databases">
        <authorList>
            <person name="Kjaerup R.B."/>
            <person name="Dalgaard T.S."/>
            <person name="Juul-Madsen H.R."/>
        </authorList>
    </citation>
    <scope>NUCLEOTIDE SEQUENCE [LARGE SCALE GENOMIC DNA]</scope>
    <source>
        <strain evidence="2">ATCC 49129</strain>
    </source>
</reference>
<dbReference type="AlphaFoldDB" id="A0A192A124"/>
<evidence type="ECO:0000313" key="4">
    <source>
        <dbReference type="Proteomes" id="UP000078572"/>
    </source>
</evidence>
<dbReference type="GeneID" id="61527719"/>
<reference evidence="4" key="3">
    <citation type="submission" date="2016-06" db="EMBL/GenBank/DDBJ databases">
        <authorList>
            <person name="Xu Y."/>
            <person name="Nagy A."/>
            <person name="Yan X."/>
            <person name="Kim S.W."/>
            <person name="Haley B."/>
            <person name="Liu N.T."/>
            <person name="Nou X."/>
        </authorList>
    </citation>
    <scope>NUCLEOTIDE SEQUENCE [LARGE SCALE GENOMIC DNA]</scope>
    <source>
        <strain evidence="4">ATCC 49129</strain>
    </source>
</reference>
<reference evidence="1 3" key="1">
    <citation type="submission" date="2015-09" db="EMBL/GenBank/DDBJ databases">
        <authorList>
            <person name="Xu Y."/>
            <person name="Nagy A."/>
            <person name="Liu N.T."/>
            <person name="Nou X."/>
        </authorList>
    </citation>
    <scope>NUCLEOTIDE SEQUENCE [LARGE SCALE GENOMIC DNA]</scope>
    <source>
        <strain evidence="1 3">FC1138</strain>
    </source>
</reference>
<dbReference type="STRING" id="190721.ACS15_3584"/>
<organism evidence="2 4">
    <name type="scientific">Ralstonia insidiosa</name>
    <dbReference type="NCBI Taxonomy" id="190721"/>
    <lineage>
        <taxon>Bacteria</taxon>
        <taxon>Pseudomonadati</taxon>
        <taxon>Pseudomonadota</taxon>
        <taxon>Betaproteobacteria</taxon>
        <taxon>Burkholderiales</taxon>
        <taxon>Burkholderiaceae</taxon>
        <taxon>Ralstonia</taxon>
    </lineage>
</organism>
<dbReference type="EMBL" id="CP016022">
    <property type="protein sequence ID" value="ANJ74038.1"/>
    <property type="molecule type" value="Genomic_DNA"/>
</dbReference>
<evidence type="ECO:0000313" key="2">
    <source>
        <dbReference type="EMBL" id="ANJ74038.1"/>
    </source>
</evidence>
<protein>
    <submittedName>
        <fullName evidence="2">Uncharacterized protein</fullName>
    </submittedName>
</protein>
<dbReference type="Proteomes" id="UP000077927">
    <property type="component" value="Chromosome 1"/>
</dbReference>
<sequence length="94" mass="10337">MSSVDLYGNRNELRKLKNQKALITRGILCAVLLSVTPLTRCDAIFSVTKNPKDRQILIFGFDAGQSIDVGLNARTVSLPVSSSRASQNHLQEHV</sequence>
<gene>
    <name evidence="2" type="ORF">A9Y76_16975</name>
    <name evidence="1" type="ORF">ACS15_3584</name>
</gene>
<dbReference type="EMBL" id="CP012605">
    <property type="protein sequence ID" value="ANH73450.1"/>
    <property type="molecule type" value="Genomic_DNA"/>
</dbReference>
<dbReference type="RefSeq" id="WP_021197194.1">
    <property type="nucleotide sequence ID" value="NZ_CP012605.1"/>
</dbReference>